<accession>A0ABT5C9E3</accession>
<evidence type="ECO:0000259" key="1">
    <source>
        <dbReference type="Pfam" id="PF09348"/>
    </source>
</evidence>
<dbReference type="PANTHER" id="PTHR34202">
    <property type="entry name" value="UPF0548 PROTEIN"/>
    <property type="match status" value="1"/>
</dbReference>
<dbReference type="InterPro" id="IPR018960">
    <property type="entry name" value="DUF1990"/>
</dbReference>
<dbReference type="PANTHER" id="PTHR34202:SF1">
    <property type="entry name" value="UPF0548 PROTEIN"/>
    <property type="match status" value="1"/>
</dbReference>
<keyword evidence="3" id="KW-1185">Reference proteome</keyword>
<dbReference type="EMBL" id="JAQNDK010000004">
    <property type="protein sequence ID" value="MDC0682379.1"/>
    <property type="molecule type" value="Genomic_DNA"/>
</dbReference>
<dbReference type="PIRSF" id="PIRSF010260">
    <property type="entry name" value="UCP010260"/>
    <property type="match status" value="1"/>
</dbReference>
<name>A0ABT5C9E3_9BACT</name>
<proteinExistence type="predicted"/>
<dbReference type="RefSeq" id="WP_272100250.1">
    <property type="nucleotide sequence ID" value="NZ_JAQNDK010000004.1"/>
</dbReference>
<comment type="caution">
    <text evidence="2">The sequence shown here is derived from an EMBL/GenBank/DDBJ whole genome shotgun (WGS) entry which is preliminary data.</text>
</comment>
<dbReference type="Proteomes" id="UP001217485">
    <property type="component" value="Unassembled WGS sequence"/>
</dbReference>
<protein>
    <submittedName>
        <fullName evidence="2">DUF1990 domain-containing protein</fullName>
    </submittedName>
</protein>
<evidence type="ECO:0000313" key="2">
    <source>
        <dbReference type="EMBL" id="MDC0682379.1"/>
    </source>
</evidence>
<reference evidence="2 3" key="1">
    <citation type="submission" date="2023-01" db="EMBL/GenBank/DDBJ databases">
        <title>Minimal conservation of predation-associated metabolite biosynthetic gene clusters underscores biosynthetic potential of Myxococcota including descriptions for ten novel species: Archangium lansinium sp. nov., Myxococcus landrumus sp. nov., Nannocystis bai.</title>
        <authorList>
            <person name="Ahearne A."/>
            <person name="Stevens C."/>
            <person name="Dowd S."/>
        </authorList>
    </citation>
    <scope>NUCLEOTIDE SEQUENCE [LARGE SCALE GENOMIC DNA]</scope>
    <source>
        <strain evidence="2 3">WIWO2</strain>
    </source>
</reference>
<evidence type="ECO:0000313" key="3">
    <source>
        <dbReference type="Proteomes" id="UP001217485"/>
    </source>
</evidence>
<gene>
    <name evidence="2" type="ORF">POL72_31915</name>
</gene>
<feature type="domain" description="DUF1990" evidence="1">
    <location>
        <begin position="32"/>
        <end position="197"/>
    </location>
</feature>
<sequence>MRAILPLVLSLARPSDAVIHAFLARQADRPLSYAEVGCTGAGDGRPRPPAGFNVDHHRVVLGRGAALFDRAVEAMRCWAQFRLGWVELCYPDAPLQTGVTVAILVRVLGIHWLNACRIVYTVDDTSGPVRRFGFAYGTLEEHGERGEERFLVEHDEHSGEVAYDIFAVSRPNHLLARLGFPYARRVQARFARDSMRAMCSAVTSQP</sequence>
<dbReference type="InterPro" id="IPR014457">
    <property type="entry name" value="UCP010260"/>
</dbReference>
<dbReference type="Pfam" id="PF09348">
    <property type="entry name" value="DUF1990"/>
    <property type="match status" value="1"/>
</dbReference>
<organism evidence="2 3">
    <name type="scientific">Sorangium atrum</name>
    <dbReference type="NCBI Taxonomy" id="2995308"/>
    <lineage>
        <taxon>Bacteria</taxon>
        <taxon>Pseudomonadati</taxon>
        <taxon>Myxococcota</taxon>
        <taxon>Polyangia</taxon>
        <taxon>Polyangiales</taxon>
        <taxon>Polyangiaceae</taxon>
        <taxon>Sorangium</taxon>
    </lineage>
</organism>